<comment type="caution">
    <text evidence="1">The sequence shown here is derived from an EMBL/GenBank/DDBJ whole genome shotgun (WGS) entry which is preliminary data.</text>
</comment>
<dbReference type="AlphaFoldDB" id="A0A0V0V2H4"/>
<organism evidence="1 2">
    <name type="scientific">Trichinella patagoniensis</name>
    <dbReference type="NCBI Taxonomy" id="990121"/>
    <lineage>
        <taxon>Eukaryota</taxon>
        <taxon>Metazoa</taxon>
        <taxon>Ecdysozoa</taxon>
        <taxon>Nematoda</taxon>
        <taxon>Enoplea</taxon>
        <taxon>Dorylaimia</taxon>
        <taxon>Trichinellida</taxon>
        <taxon>Trichinellidae</taxon>
        <taxon>Trichinella</taxon>
    </lineage>
</organism>
<reference evidence="1 2" key="1">
    <citation type="submission" date="2015-01" db="EMBL/GenBank/DDBJ databases">
        <title>Evolution of Trichinella species and genotypes.</title>
        <authorList>
            <person name="Korhonen P.K."/>
            <person name="Edoardo P."/>
            <person name="Giuseppe L.R."/>
            <person name="Gasser R.B."/>
        </authorList>
    </citation>
    <scope>NUCLEOTIDE SEQUENCE [LARGE SCALE GENOMIC DNA]</scope>
    <source>
        <strain evidence="1">ISS2496</strain>
    </source>
</reference>
<dbReference type="Proteomes" id="UP000054783">
    <property type="component" value="Unassembled WGS sequence"/>
</dbReference>
<evidence type="ECO:0000313" key="1">
    <source>
        <dbReference type="EMBL" id="KRX57527.1"/>
    </source>
</evidence>
<proteinExistence type="predicted"/>
<sequence>METGGCLSSVIIANFQIHQMLKMKKIYIILFSYQ</sequence>
<protein>
    <submittedName>
        <fullName evidence="1">Uncharacterized protein</fullName>
    </submittedName>
</protein>
<keyword evidence="2" id="KW-1185">Reference proteome</keyword>
<evidence type="ECO:0000313" key="2">
    <source>
        <dbReference type="Proteomes" id="UP000054783"/>
    </source>
</evidence>
<accession>A0A0V0V2H4</accession>
<gene>
    <name evidence="1" type="ORF">T12_13222</name>
</gene>
<dbReference type="EMBL" id="JYDQ01006230">
    <property type="protein sequence ID" value="KRX57527.1"/>
    <property type="molecule type" value="Genomic_DNA"/>
</dbReference>
<name>A0A0V0V2H4_9BILA</name>